<name>A0ABY2WSQ3_9RHOB</name>
<organism evidence="2 3">
    <name type="scientific">Ruegeria sediminis</name>
    <dbReference type="NCBI Taxonomy" id="2583820"/>
    <lineage>
        <taxon>Bacteria</taxon>
        <taxon>Pseudomonadati</taxon>
        <taxon>Pseudomonadota</taxon>
        <taxon>Alphaproteobacteria</taxon>
        <taxon>Rhodobacterales</taxon>
        <taxon>Roseobacteraceae</taxon>
        <taxon>Ruegeria</taxon>
    </lineage>
</organism>
<keyword evidence="3" id="KW-1185">Reference proteome</keyword>
<dbReference type="Proteomes" id="UP001193035">
    <property type="component" value="Unassembled WGS sequence"/>
</dbReference>
<reference evidence="2 3" key="1">
    <citation type="submission" date="2019-05" db="EMBL/GenBank/DDBJ databases">
        <title>Ruegeria sp. nov., isolated from tidal flat.</title>
        <authorList>
            <person name="Kim W."/>
        </authorList>
    </citation>
    <scope>NUCLEOTIDE SEQUENCE [LARGE SCALE GENOMIC DNA]</scope>
    <source>
        <strain evidence="2 3">CAU 1488</strain>
    </source>
</reference>
<feature type="transmembrane region" description="Helical" evidence="1">
    <location>
        <begin position="27"/>
        <end position="46"/>
    </location>
</feature>
<accession>A0ABY2WSQ3</accession>
<keyword evidence="1" id="KW-0812">Transmembrane</keyword>
<evidence type="ECO:0000256" key="1">
    <source>
        <dbReference type="SAM" id="Phobius"/>
    </source>
</evidence>
<keyword evidence="1" id="KW-0472">Membrane</keyword>
<protein>
    <submittedName>
        <fullName evidence="2">Uncharacterized protein</fullName>
    </submittedName>
</protein>
<dbReference type="RefSeq" id="WP_138845737.1">
    <property type="nucleotide sequence ID" value="NZ_VCPD01000012.1"/>
</dbReference>
<proteinExistence type="predicted"/>
<gene>
    <name evidence="2" type="ORF">FGK63_20320</name>
</gene>
<dbReference type="EMBL" id="VCPD01000012">
    <property type="protein sequence ID" value="TMV02575.1"/>
    <property type="molecule type" value="Genomic_DNA"/>
</dbReference>
<evidence type="ECO:0000313" key="2">
    <source>
        <dbReference type="EMBL" id="TMV02575.1"/>
    </source>
</evidence>
<sequence>MHIIIGFGILAAIVVVAKNVHAVTGTSLFGALLTGVVVVYGGIWLASNLFRALVNSQGQEAPAQSSGLRLGGRTGKVMLNASGVPEFPGYDPVELISAVVHLGKIKMIPSDLYYAMLKDIEESTLGSTMKTIHNTMGLQEFKKTVPSEYRPNFSLNRMAIVHEAGLLSDAEREAAIIQEEEMEKIYDLEHKGGENDFENIMAAASRDWNRKESL</sequence>
<keyword evidence="1" id="KW-1133">Transmembrane helix</keyword>
<evidence type="ECO:0000313" key="3">
    <source>
        <dbReference type="Proteomes" id="UP001193035"/>
    </source>
</evidence>
<comment type="caution">
    <text evidence="2">The sequence shown here is derived from an EMBL/GenBank/DDBJ whole genome shotgun (WGS) entry which is preliminary data.</text>
</comment>